<dbReference type="OrthoDB" id="10050903at2759"/>
<feature type="compositionally biased region" description="Polar residues" evidence="2">
    <location>
        <begin position="172"/>
        <end position="188"/>
    </location>
</feature>
<dbReference type="EMBL" id="AAKN02037328">
    <property type="status" value="NOT_ANNOTATED_CDS"/>
    <property type="molecule type" value="Genomic_DNA"/>
</dbReference>
<reference evidence="3" key="3">
    <citation type="submission" date="2025-09" db="UniProtKB">
        <authorList>
            <consortium name="Ensembl"/>
        </authorList>
    </citation>
    <scope>IDENTIFICATION</scope>
    <source>
        <strain evidence="3">2N</strain>
    </source>
</reference>
<feature type="coiled-coil region" evidence="1">
    <location>
        <begin position="18"/>
        <end position="63"/>
    </location>
</feature>
<dbReference type="GeneID" id="100727488"/>
<dbReference type="Ensembl" id="ENSCPOT00000036400.1">
    <property type="protein sequence ID" value="ENSCPOP00000027639.1"/>
    <property type="gene ID" value="ENSCPOG00000038251.1"/>
</dbReference>
<gene>
    <name evidence="3" type="primary">CCDC190</name>
</gene>
<reference evidence="4" key="1">
    <citation type="journal article" date="2011" name="Nature">
        <title>A high-resolution map of human evolutionary constraint using 29 mammals.</title>
        <authorList>
            <person name="Lindblad-Toh K."/>
            <person name="Garber M."/>
            <person name="Zuk O."/>
            <person name="Lin M.F."/>
            <person name="Parker B.J."/>
            <person name="Washietl S."/>
            <person name="Kheradpour P."/>
            <person name="Ernst J."/>
            <person name="Jordan G."/>
            <person name="Mauceli E."/>
            <person name="Ward L.D."/>
            <person name="Lowe C.B."/>
            <person name="Holloway A.K."/>
            <person name="Clamp M."/>
            <person name="Gnerre S."/>
            <person name="Alfoldi J."/>
            <person name="Beal K."/>
            <person name="Chang J."/>
            <person name="Clawson H."/>
            <person name="Cuff J."/>
            <person name="Di Palma F."/>
            <person name="Fitzgerald S."/>
            <person name="Flicek P."/>
            <person name="Guttman M."/>
            <person name="Hubisz M.J."/>
            <person name="Jaffe D.B."/>
            <person name="Jungreis I."/>
            <person name="Kent W.J."/>
            <person name="Kostka D."/>
            <person name="Lara M."/>
            <person name="Martins A.L."/>
            <person name="Massingham T."/>
            <person name="Moltke I."/>
            <person name="Raney B.J."/>
            <person name="Rasmussen M.D."/>
            <person name="Robinson J."/>
            <person name="Stark A."/>
            <person name="Vilella A.J."/>
            <person name="Wen J."/>
            <person name="Xie X."/>
            <person name="Zody M.C."/>
            <person name="Baldwin J."/>
            <person name="Bloom T."/>
            <person name="Chin C.W."/>
            <person name="Heiman D."/>
            <person name="Nicol R."/>
            <person name="Nusbaum C."/>
            <person name="Young S."/>
            <person name="Wilkinson J."/>
            <person name="Worley K.C."/>
            <person name="Kovar C.L."/>
            <person name="Muzny D.M."/>
            <person name="Gibbs R.A."/>
            <person name="Cree A."/>
            <person name="Dihn H.H."/>
            <person name="Fowler G."/>
            <person name="Jhangiani S."/>
            <person name="Joshi V."/>
            <person name="Lee S."/>
            <person name="Lewis L.R."/>
            <person name="Nazareth L.V."/>
            <person name="Okwuonu G."/>
            <person name="Santibanez J."/>
            <person name="Warren W.C."/>
            <person name="Mardis E.R."/>
            <person name="Weinstock G.M."/>
            <person name="Wilson R.K."/>
            <person name="Delehaunty K."/>
            <person name="Dooling D."/>
            <person name="Fronik C."/>
            <person name="Fulton L."/>
            <person name="Fulton B."/>
            <person name="Graves T."/>
            <person name="Minx P."/>
            <person name="Sodergren E."/>
            <person name="Birney E."/>
            <person name="Margulies E.H."/>
            <person name="Herrero J."/>
            <person name="Green E.D."/>
            <person name="Haussler D."/>
            <person name="Siepel A."/>
            <person name="Goldman N."/>
            <person name="Pollard K.S."/>
            <person name="Pedersen J.S."/>
            <person name="Lander E.S."/>
            <person name="Kellis M."/>
        </authorList>
    </citation>
    <scope>NUCLEOTIDE SEQUENCE [LARGE SCALE GENOMIC DNA]</scope>
    <source>
        <strain evidence="4">2N</strain>
    </source>
</reference>
<feature type="compositionally biased region" description="Basic and acidic residues" evidence="2">
    <location>
        <begin position="150"/>
        <end position="163"/>
    </location>
</feature>
<dbReference type="Proteomes" id="UP000005447">
    <property type="component" value="Unassembled WGS sequence"/>
</dbReference>
<dbReference type="eggNOG" id="ENOG502SAE4">
    <property type="taxonomic scope" value="Eukaryota"/>
</dbReference>
<dbReference type="InterPro" id="IPR031525">
    <property type="entry name" value="CC190"/>
</dbReference>
<dbReference type="InParanoid" id="A0A286XQJ0"/>
<dbReference type="PANTHER" id="PTHR36871:SF1">
    <property type="entry name" value="COILED-COIL DOMAIN-CONTAINING PROTEIN 190"/>
    <property type="match status" value="1"/>
</dbReference>
<evidence type="ECO:0000313" key="3">
    <source>
        <dbReference type="Ensembl" id="ENSCPOP00000027639.1"/>
    </source>
</evidence>
<accession>A0A286XQJ0</accession>
<dbReference type="RefSeq" id="XP_023420396.1">
    <property type="nucleotide sequence ID" value="XM_023564628.2"/>
</dbReference>
<keyword evidence="4" id="KW-1185">Reference proteome</keyword>
<protein>
    <submittedName>
        <fullName evidence="3">Coiled-coil domain containing 190</fullName>
    </submittedName>
</protein>
<proteinExistence type="predicted"/>
<evidence type="ECO:0000313" key="4">
    <source>
        <dbReference type="Proteomes" id="UP000005447"/>
    </source>
</evidence>
<sequence length="301" mass="34161">MQMNMARGPQHKHFDFERKNAKQAEVRLAHRLQKLEEVCLYHTKLVSREQRQLQKDLQRLQQDIVKKRFSSYLGHENQKNSDVLMFSLRGRQKHRLLESECNIRALATRTIQETYKTKSPMPSVYCTGLKDPKKSKECQQSQSDNTYCFGEEKSQPQEKDSVKTPKGKYPDSGTSALCQDQEVSTNTIEPDPDTSPPLESGMISEDATKSEGPSLKPGGNSGKQLLPNSTKWAVSFQDESTNSTFLELLDKVKNAHYLRHRIPPESERLLSIGEIFGHTESSPPVAGQVCEIRVSPEFLPV</sequence>
<organism evidence="3 4">
    <name type="scientific">Cavia porcellus</name>
    <name type="common">Guinea pig</name>
    <dbReference type="NCBI Taxonomy" id="10141"/>
    <lineage>
        <taxon>Eukaryota</taxon>
        <taxon>Metazoa</taxon>
        <taxon>Chordata</taxon>
        <taxon>Craniata</taxon>
        <taxon>Vertebrata</taxon>
        <taxon>Euteleostomi</taxon>
        <taxon>Mammalia</taxon>
        <taxon>Eutheria</taxon>
        <taxon>Euarchontoglires</taxon>
        <taxon>Glires</taxon>
        <taxon>Rodentia</taxon>
        <taxon>Hystricomorpha</taxon>
        <taxon>Caviidae</taxon>
        <taxon>Cavia</taxon>
    </lineage>
</organism>
<keyword evidence="1" id="KW-0175">Coiled coil</keyword>
<dbReference type="PANTHER" id="PTHR36871">
    <property type="entry name" value="COILED-COIL DOMAIN-CONTAINING PROTEIN 190"/>
    <property type="match status" value="1"/>
</dbReference>
<dbReference type="VEuPathDB" id="HostDB:ENSCPOG00000038251"/>
<dbReference type="OMA" id="KVRNAHY"/>
<reference evidence="3" key="2">
    <citation type="submission" date="2025-08" db="UniProtKB">
        <authorList>
            <consortium name="Ensembl"/>
        </authorList>
    </citation>
    <scope>IDENTIFICATION</scope>
    <source>
        <strain evidence="3">2N</strain>
    </source>
</reference>
<evidence type="ECO:0000256" key="2">
    <source>
        <dbReference type="SAM" id="MobiDB-lite"/>
    </source>
</evidence>
<dbReference type="STRING" id="10141.ENSCPOP00000027639"/>
<dbReference type="Pfam" id="PF15768">
    <property type="entry name" value="CC190"/>
    <property type="match status" value="1"/>
</dbReference>
<evidence type="ECO:0000256" key="1">
    <source>
        <dbReference type="SAM" id="Coils"/>
    </source>
</evidence>
<dbReference type="Bgee" id="ENSCPOG00000038251">
    <property type="expression patterns" value="Expressed in thyroid gland and 2 other cell types or tissues"/>
</dbReference>
<name>A0A286XQJ0_CAVPO</name>
<dbReference type="GeneTree" id="ENSGT00390000014067"/>
<feature type="region of interest" description="Disordered" evidence="2">
    <location>
        <begin position="147"/>
        <end position="226"/>
    </location>
</feature>
<dbReference type="AlphaFoldDB" id="A0A286XQJ0"/>